<evidence type="ECO:0000256" key="16">
    <source>
        <dbReference type="HAMAP-Rule" id="MF_00913"/>
    </source>
</evidence>
<evidence type="ECO:0000256" key="8">
    <source>
        <dbReference type="ARBA" id="ARBA00022960"/>
    </source>
</evidence>
<dbReference type="PANTHER" id="PTHR30474:SF2">
    <property type="entry name" value="PEPTIDOGLYCAN GLYCOSYLTRANSFERASE FTSW-RELATED"/>
    <property type="match status" value="1"/>
</dbReference>
<feature type="transmembrane region" description="Helical" evidence="16">
    <location>
        <begin position="81"/>
        <end position="101"/>
    </location>
</feature>
<feature type="transmembrane region" description="Helical" evidence="16">
    <location>
        <begin position="12"/>
        <end position="36"/>
    </location>
</feature>
<dbReference type="HAMAP" id="MF_00913">
    <property type="entry name" value="PGT_FtsW_proteobact"/>
    <property type="match status" value="1"/>
</dbReference>
<evidence type="ECO:0000256" key="1">
    <source>
        <dbReference type="ARBA" id="ARBA00004651"/>
    </source>
</evidence>
<organism evidence="17 18">
    <name type="scientific">Parahalioglobus pacificus</name>
    <dbReference type="NCBI Taxonomy" id="930806"/>
    <lineage>
        <taxon>Bacteria</taxon>
        <taxon>Pseudomonadati</taxon>
        <taxon>Pseudomonadota</taxon>
        <taxon>Gammaproteobacteria</taxon>
        <taxon>Cellvibrionales</taxon>
        <taxon>Halieaceae</taxon>
        <taxon>Parahalioglobus</taxon>
    </lineage>
</organism>
<evidence type="ECO:0000256" key="6">
    <source>
        <dbReference type="ARBA" id="ARBA00022679"/>
    </source>
</evidence>
<dbReference type="GO" id="GO:0032153">
    <property type="term" value="C:cell division site"/>
    <property type="evidence" value="ECO:0007669"/>
    <property type="project" value="UniProtKB-UniRule"/>
</dbReference>
<evidence type="ECO:0000313" key="18">
    <source>
        <dbReference type="Proteomes" id="UP000644693"/>
    </source>
</evidence>
<evidence type="ECO:0000256" key="4">
    <source>
        <dbReference type="ARBA" id="ARBA00022618"/>
    </source>
</evidence>
<evidence type="ECO:0000256" key="12">
    <source>
        <dbReference type="ARBA" id="ARBA00023306"/>
    </source>
</evidence>
<evidence type="ECO:0000256" key="11">
    <source>
        <dbReference type="ARBA" id="ARBA00023136"/>
    </source>
</evidence>
<evidence type="ECO:0000256" key="14">
    <source>
        <dbReference type="ARBA" id="ARBA00038053"/>
    </source>
</evidence>
<reference evidence="17" key="1">
    <citation type="journal article" date="2014" name="Int. J. Syst. Evol. Microbiol.">
        <title>Complete genome sequence of Corynebacterium casei LMG S-19264T (=DSM 44701T), isolated from a smear-ripened cheese.</title>
        <authorList>
            <consortium name="US DOE Joint Genome Institute (JGI-PGF)"/>
            <person name="Walter F."/>
            <person name="Albersmeier A."/>
            <person name="Kalinowski J."/>
            <person name="Ruckert C."/>
        </authorList>
    </citation>
    <scope>NUCLEOTIDE SEQUENCE</scope>
    <source>
        <strain evidence="17">KCTC 23430</strain>
    </source>
</reference>
<keyword evidence="18" id="KW-1185">Reference proteome</keyword>
<evidence type="ECO:0000256" key="5">
    <source>
        <dbReference type="ARBA" id="ARBA00022676"/>
    </source>
</evidence>
<dbReference type="Pfam" id="PF01098">
    <property type="entry name" value="FTSW_RODA_SPOVE"/>
    <property type="match status" value="1"/>
</dbReference>
<evidence type="ECO:0000256" key="13">
    <source>
        <dbReference type="ARBA" id="ARBA00023316"/>
    </source>
</evidence>
<dbReference type="PANTHER" id="PTHR30474">
    <property type="entry name" value="CELL CYCLE PROTEIN"/>
    <property type="match status" value="1"/>
</dbReference>
<keyword evidence="8 16" id="KW-0133">Cell shape</keyword>
<feature type="transmembrane region" description="Helical" evidence="16">
    <location>
        <begin position="280"/>
        <end position="300"/>
    </location>
</feature>
<dbReference type="GO" id="GO:0005886">
    <property type="term" value="C:plasma membrane"/>
    <property type="evidence" value="ECO:0007669"/>
    <property type="project" value="UniProtKB-SubCell"/>
</dbReference>
<evidence type="ECO:0000256" key="15">
    <source>
        <dbReference type="ARBA" id="ARBA00049902"/>
    </source>
</evidence>
<proteinExistence type="inferred from homology"/>
<evidence type="ECO:0000256" key="2">
    <source>
        <dbReference type="ARBA" id="ARBA00004752"/>
    </source>
</evidence>
<feature type="transmembrane region" description="Helical" evidence="16">
    <location>
        <begin position="350"/>
        <end position="369"/>
    </location>
</feature>
<keyword evidence="11 16" id="KW-0472">Membrane</keyword>
<keyword evidence="3 16" id="KW-1003">Cell membrane</keyword>
<keyword evidence="6 16" id="KW-0808">Transferase</keyword>
<feature type="transmembrane region" description="Helical" evidence="16">
    <location>
        <begin position="149"/>
        <end position="166"/>
    </location>
</feature>
<keyword evidence="13 16" id="KW-0961">Cell wall biogenesis/degradation</keyword>
<comment type="pathway">
    <text evidence="2 16">Cell wall biogenesis; peptidoglycan biosynthesis.</text>
</comment>
<gene>
    <name evidence="16 17" type="primary">ftsW</name>
    <name evidence="17" type="ORF">GCM10007053_02380</name>
</gene>
<dbReference type="RefSeq" id="WP_189474384.1">
    <property type="nucleotide sequence ID" value="NZ_BMYM01000001.1"/>
</dbReference>
<keyword evidence="12 16" id="KW-0131">Cell cycle</keyword>
<comment type="caution">
    <text evidence="17">The sequence shown here is derived from an EMBL/GenBank/DDBJ whole genome shotgun (WGS) entry which is preliminary data.</text>
</comment>
<evidence type="ECO:0000256" key="10">
    <source>
        <dbReference type="ARBA" id="ARBA00022989"/>
    </source>
</evidence>
<comment type="subcellular location">
    <subcellularLocation>
        <location evidence="16">Cell inner membrane</location>
        <topology evidence="16">Multi-pass membrane protein</topology>
    </subcellularLocation>
    <subcellularLocation>
        <location evidence="1">Cell membrane</location>
        <topology evidence="1">Multi-pass membrane protein</topology>
    </subcellularLocation>
    <text evidence="16">Localizes to the division septum.</text>
</comment>
<dbReference type="GO" id="GO:0071555">
    <property type="term" value="P:cell wall organization"/>
    <property type="evidence" value="ECO:0007669"/>
    <property type="project" value="UniProtKB-KW"/>
</dbReference>
<dbReference type="PROSITE" id="PS00428">
    <property type="entry name" value="FTSW_RODA_SPOVE"/>
    <property type="match status" value="1"/>
</dbReference>
<evidence type="ECO:0000256" key="7">
    <source>
        <dbReference type="ARBA" id="ARBA00022692"/>
    </source>
</evidence>
<dbReference type="NCBIfam" id="TIGR02614">
    <property type="entry name" value="ftsW"/>
    <property type="match status" value="1"/>
</dbReference>
<reference evidence="17" key="2">
    <citation type="submission" date="2020-09" db="EMBL/GenBank/DDBJ databases">
        <authorList>
            <person name="Sun Q."/>
            <person name="Kim S."/>
        </authorList>
    </citation>
    <scope>NUCLEOTIDE SEQUENCE</scope>
    <source>
        <strain evidence="17">KCTC 23430</strain>
    </source>
</reference>
<protein>
    <recommendedName>
        <fullName evidence="16">Probable peptidoglycan glycosyltransferase FtsW</fullName>
        <shortName evidence="16">PGT</shortName>
        <ecNumber evidence="16">2.4.99.28</ecNumber>
    </recommendedName>
    <alternativeName>
        <fullName evidence="16">Cell division protein FtsW</fullName>
    </alternativeName>
    <alternativeName>
        <fullName evidence="16">Cell wall polymerase</fullName>
    </alternativeName>
    <alternativeName>
        <fullName evidence="16">Peptidoglycan polymerase</fullName>
        <shortName evidence="16">PG polymerase</shortName>
    </alternativeName>
</protein>
<keyword evidence="5 16" id="KW-0328">Glycosyltransferase</keyword>
<feature type="transmembrane region" description="Helical" evidence="16">
    <location>
        <begin position="312"/>
        <end position="330"/>
    </location>
</feature>
<feature type="transmembrane region" description="Helical" evidence="16">
    <location>
        <begin position="113"/>
        <end position="137"/>
    </location>
</feature>
<comment type="function">
    <text evidence="16">Peptidoglycan polymerase that is essential for cell division.</text>
</comment>
<accession>A0A918XDJ2</accession>
<dbReference type="Proteomes" id="UP000644693">
    <property type="component" value="Unassembled WGS sequence"/>
</dbReference>
<dbReference type="InterPro" id="IPR018365">
    <property type="entry name" value="Cell_cycle_FtsW-rel_CS"/>
</dbReference>
<keyword evidence="4 16" id="KW-0132">Cell division</keyword>
<dbReference type="GO" id="GO:0008955">
    <property type="term" value="F:peptidoglycan glycosyltransferase activity"/>
    <property type="evidence" value="ECO:0007669"/>
    <property type="project" value="UniProtKB-UniRule"/>
</dbReference>
<comment type="catalytic activity">
    <reaction evidence="15 16">
        <text>[GlcNAc-(1-&gt;4)-Mur2Ac(oyl-L-Ala-gamma-D-Glu-L-Lys-D-Ala-D-Ala)](n)-di-trans,octa-cis-undecaprenyl diphosphate + beta-D-GlcNAc-(1-&gt;4)-Mur2Ac(oyl-L-Ala-gamma-D-Glu-L-Lys-D-Ala-D-Ala)-di-trans,octa-cis-undecaprenyl diphosphate = [GlcNAc-(1-&gt;4)-Mur2Ac(oyl-L-Ala-gamma-D-Glu-L-Lys-D-Ala-D-Ala)](n+1)-di-trans,octa-cis-undecaprenyl diphosphate + di-trans,octa-cis-undecaprenyl diphosphate + H(+)</text>
        <dbReference type="Rhea" id="RHEA:23708"/>
        <dbReference type="Rhea" id="RHEA-COMP:9602"/>
        <dbReference type="Rhea" id="RHEA-COMP:9603"/>
        <dbReference type="ChEBI" id="CHEBI:15378"/>
        <dbReference type="ChEBI" id="CHEBI:58405"/>
        <dbReference type="ChEBI" id="CHEBI:60033"/>
        <dbReference type="ChEBI" id="CHEBI:78435"/>
        <dbReference type="EC" id="2.4.99.28"/>
    </reaction>
</comment>
<evidence type="ECO:0000256" key="3">
    <source>
        <dbReference type="ARBA" id="ARBA00022475"/>
    </source>
</evidence>
<dbReference type="EMBL" id="BMYM01000001">
    <property type="protein sequence ID" value="GHD25969.1"/>
    <property type="molecule type" value="Genomic_DNA"/>
</dbReference>
<dbReference type="AlphaFoldDB" id="A0A918XDJ2"/>
<keyword evidence="16" id="KW-0997">Cell inner membrane</keyword>
<dbReference type="EC" id="2.4.99.28" evidence="16"/>
<feature type="transmembrane region" description="Helical" evidence="16">
    <location>
        <begin position="194"/>
        <end position="214"/>
    </location>
</feature>
<dbReference type="GO" id="GO:0009252">
    <property type="term" value="P:peptidoglycan biosynthetic process"/>
    <property type="evidence" value="ECO:0007669"/>
    <property type="project" value="UniProtKB-UniRule"/>
</dbReference>
<feature type="transmembrane region" description="Helical" evidence="16">
    <location>
        <begin position="172"/>
        <end position="189"/>
    </location>
</feature>
<sequence>MPRSVAQHRSLLAIDPLLGLLGLALILVGLIAISSASIEYGDWHYGNPWHHTQRHLVYILAATVAGVITYRIPVGFWEQTGWAWLLVALALLVLVLVPGIGKEVKGSQRWIQLGAFTLQPSELAKVALVIYLAGYMVRQEEEVRGNWRGFLKPMAVVGAVALLLMVEPDFGATVICAGTAMGMLFLGGVRLGHFLLMLLVGLLGLVALVFSAPYRVARLTAYTDPWADPFGAGFQLIQSLIAFGRGEWLGVGLGNSVQKLFYLPEAHNDFVFSIWAEETGFIGAMLVMGLFAALIGRILWVARQALSQGQKFGAYVCYGTALIFSGQAFVNMGVSSGLLPTKGLTLPFVSYGGTSLIMSCCLLALVLRVERSLDTQGGRTRG</sequence>
<feature type="transmembrane region" description="Helical" evidence="16">
    <location>
        <begin position="56"/>
        <end position="74"/>
    </location>
</feature>
<keyword evidence="7 16" id="KW-0812">Transmembrane</keyword>
<dbReference type="GO" id="GO:0015648">
    <property type="term" value="F:lipid-linked peptidoglycan transporter activity"/>
    <property type="evidence" value="ECO:0007669"/>
    <property type="project" value="TreeGrafter"/>
</dbReference>
<dbReference type="GO" id="GO:0008360">
    <property type="term" value="P:regulation of cell shape"/>
    <property type="evidence" value="ECO:0007669"/>
    <property type="project" value="UniProtKB-KW"/>
</dbReference>
<dbReference type="GO" id="GO:0043093">
    <property type="term" value="P:FtsZ-dependent cytokinesis"/>
    <property type="evidence" value="ECO:0007669"/>
    <property type="project" value="UniProtKB-UniRule"/>
</dbReference>
<keyword evidence="10 16" id="KW-1133">Transmembrane helix</keyword>
<evidence type="ECO:0000256" key="9">
    <source>
        <dbReference type="ARBA" id="ARBA00022984"/>
    </source>
</evidence>
<dbReference type="InterPro" id="IPR013437">
    <property type="entry name" value="FtsW"/>
</dbReference>
<dbReference type="InterPro" id="IPR001182">
    <property type="entry name" value="FtsW/RodA"/>
</dbReference>
<evidence type="ECO:0000313" key="17">
    <source>
        <dbReference type="EMBL" id="GHD25969.1"/>
    </source>
</evidence>
<comment type="similarity">
    <text evidence="14 16">Belongs to the SEDS family. FtsW subfamily.</text>
</comment>
<name>A0A918XDJ2_9GAMM</name>
<keyword evidence="9 16" id="KW-0573">Peptidoglycan synthesis</keyword>